<dbReference type="AlphaFoldDB" id="A0AAW1PAK5"/>
<evidence type="ECO:0000313" key="2">
    <source>
        <dbReference type="Proteomes" id="UP001489004"/>
    </source>
</evidence>
<sequence length="203" mass="23944">MRWFHVDSWSWLALSEFNRRPHLRTTQLKRKGLPGAMDVWLPTYRYRDKKAFLAALCRKAALAPQPKHSEPIYWNKTQPSKRDEDYQTTVVMQDLDMSPVKLAVLKQMFKDEFDLEQDIRWVGIVITNPTPGEPGTGGREDAMFLVHEADSTKLWNGHRLDLGFRWWFDVVAPGNTDSRIYPRQLRRTYSIDLRTARMPSCWY</sequence>
<gene>
    <name evidence="1" type="ORF">WJX72_005890</name>
</gene>
<dbReference type="EMBL" id="JALJOR010000017">
    <property type="protein sequence ID" value="KAK9804794.1"/>
    <property type="molecule type" value="Genomic_DNA"/>
</dbReference>
<protein>
    <submittedName>
        <fullName evidence="1">Uncharacterized protein</fullName>
    </submittedName>
</protein>
<proteinExistence type="predicted"/>
<dbReference type="Proteomes" id="UP001489004">
    <property type="component" value="Unassembled WGS sequence"/>
</dbReference>
<name>A0AAW1PAK5_9CHLO</name>
<reference evidence="1 2" key="1">
    <citation type="journal article" date="2024" name="Nat. Commun.">
        <title>Phylogenomics reveals the evolutionary origins of lichenization in chlorophyte algae.</title>
        <authorList>
            <person name="Puginier C."/>
            <person name="Libourel C."/>
            <person name="Otte J."/>
            <person name="Skaloud P."/>
            <person name="Haon M."/>
            <person name="Grisel S."/>
            <person name="Petersen M."/>
            <person name="Berrin J.G."/>
            <person name="Delaux P.M."/>
            <person name="Dal Grande F."/>
            <person name="Keller J."/>
        </authorList>
    </citation>
    <scope>NUCLEOTIDE SEQUENCE [LARGE SCALE GENOMIC DNA]</scope>
    <source>
        <strain evidence="1 2">SAG 2043</strain>
    </source>
</reference>
<keyword evidence="2" id="KW-1185">Reference proteome</keyword>
<accession>A0AAW1PAK5</accession>
<organism evidence="1 2">
    <name type="scientific">[Myrmecia] bisecta</name>
    <dbReference type="NCBI Taxonomy" id="41462"/>
    <lineage>
        <taxon>Eukaryota</taxon>
        <taxon>Viridiplantae</taxon>
        <taxon>Chlorophyta</taxon>
        <taxon>core chlorophytes</taxon>
        <taxon>Trebouxiophyceae</taxon>
        <taxon>Trebouxiales</taxon>
        <taxon>Trebouxiaceae</taxon>
        <taxon>Myrmecia</taxon>
    </lineage>
</organism>
<comment type="caution">
    <text evidence="1">The sequence shown here is derived from an EMBL/GenBank/DDBJ whole genome shotgun (WGS) entry which is preliminary data.</text>
</comment>
<evidence type="ECO:0000313" key="1">
    <source>
        <dbReference type="EMBL" id="KAK9804794.1"/>
    </source>
</evidence>